<organism evidence="8">
    <name type="scientific">Aerophobetes bacterium</name>
    <dbReference type="NCBI Taxonomy" id="2030807"/>
    <lineage>
        <taxon>Bacteria</taxon>
        <taxon>Candidatus Aerophobota</taxon>
    </lineage>
</organism>
<dbReference type="PANTHER" id="PTHR47245:SF1">
    <property type="entry name" value="FOLDASE PROTEIN PRSA"/>
    <property type="match status" value="1"/>
</dbReference>
<evidence type="ECO:0000256" key="5">
    <source>
        <dbReference type="ARBA" id="ARBA00023235"/>
    </source>
</evidence>
<name>A0A7V0N024_UNCAE</name>
<dbReference type="PROSITE" id="PS50198">
    <property type="entry name" value="PPIC_PPIASE_2"/>
    <property type="match status" value="1"/>
</dbReference>
<dbReference type="Proteomes" id="UP000885660">
    <property type="component" value="Unassembled WGS sequence"/>
</dbReference>
<proteinExistence type="predicted"/>
<dbReference type="Gene3D" id="3.10.50.40">
    <property type="match status" value="2"/>
</dbReference>
<dbReference type="PANTHER" id="PTHR47245">
    <property type="entry name" value="PEPTIDYLPROLYL ISOMERASE"/>
    <property type="match status" value="1"/>
</dbReference>
<evidence type="ECO:0000256" key="2">
    <source>
        <dbReference type="ARBA" id="ARBA00013194"/>
    </source>
</evidence>
<evidence type="ECO:0000313" key="8">
    <source>
        <dbReference type="EMBL" id="HDN84338.1"/>
    </source>
</evidence>
<keyword evidence="3" id="KW-0732">Signal</keyword>
<evidence type="ECO:0000256" key="3">
    <source>
        <dbReference type="ARBA" id="ARBA00022729"/>
    </source>
</evidence>
<accession>A0A7V0N024</accession>
<keyword evidence="5 6" id="KW-0413">Isomerase</keyword>
<dbReference type="EMBL" id="DRBC01000064">
    <property type="protein sequence ID" value="HDN84338.1"/>
    <property type="molecule type" value="Genomic_DNA"/>
</dbReference>
<dbReference type="InterPro" id="IPR046357">
    <property type="entry name" value="PPIase_dom_sf"/>
</dbReference>
<dbReference type="GO" id="GO:0003755">
    <property type="term" value="F:peptidyl-prolyl cis-trans isomerase activity"/>
    <property type="evidence" value="ECO:0007669"/>
    <property type="project" value="UniProtKB-KW"/>
</dbReference>
<keyword evidence="4 6" id="KW-0697">Rotamase</keyword>
<protein>
    <recommendedName>
        <fullName evidence="2">peptidylprolyl isomerase</fullName>
        <ecNumber evidence="2">5.2.1.8</ecNumber>
    </recommendedName>
</protein>
<feature type="non-terminal residue" evidence="8">
    <location>
        <position position="1"/>
    </location>
</feature>
<sequence length="197" mass="22961">GLLWEPRFNDVAFSLKVGKISPVLKLSEGYCIMMLKEKKPAYIPSWKEAKDKVIERVSWEKAEKITAQRASDIVKEVRDGKALSSFAKEWEYHTLNSISRNSWIRGISVQDRDRFIKTIFSLPEGKLSDPLLLSDGYYIVKILKRKIPFAQFAKEKDRFYKELLKRKKDEFLSSWFAKVREKAKIVDNTSLFFPASS</sequence>
<dbReference type="InterPro" id="IPR050245">
    <property type="entry name" value="PrsA_foldase"/>
</dbReference>
<evidence type="ECO:0000256" key="4">
    <source>
        <dbReference type="ARBA" id="ARBA00023110"/>
    </source>
</evidence>
<dbReference type="EC" id="5.2.1.8" evidence="2"/>
<feature type="domain" description="PpiC" evidence="7">
    <location>
        <begin position="68"/>
        <end position="144"/>
    </location>
</feature>
<gene>
    <name evidence="8" type="ORF">ENG47_01100</name>
</gene>
<evidence type="ECO:0000256" key="6">
    <source>
        <dbReference type="PROSITE-ProRule" id="PRU00278"/>
    </source>
</evidence>
<dbReference type="Pfam" id="PF13145">
    <property type="entry name" value="Rotamase_2"/>
    <property type="match status" value="1"/>
</dbReference>
<evidence type="ECO:0000256" key="1">
    <source>
        <dbReference type="ARBA" id="ARBA00000971"/>
    </source>
</evidence>
<dbReference type="InterPro" id="IPR000297">
    <property type="entry name" value="PPIase_PpiC"/>
</dbReference>
<comment type="caution">
    <text evidence="8">The sequence shown here is derived from an EMBL/GenBank/DDBJ whole genome shotgun (WGS) entry which is preliminary data.</text>
</comment>
<evidence type="ECO:0000259" key="7">
    <source>
        <dbReference type="PROSITE" id="PS50198"/>
    </source>
</evidence>
<reference evidence="8" key="1">
    <citation type="journal article" date="2020" name="mSystems">
        <title>Genome- and Community-Level Interaction Insights into Carbon Utilization and Element Cycling Functions of Hydrothermarchaeota in Hydrothermal Sediment.</title>
        <authorList>
            <person name="Zhou Z."/>
            <person name="Liu Y."/>
            <person name="Xu W."/>
            <person name="Pan J."/>
            <person name="Luo Z.H."/>
            <person name="Li M."/>
        </authorList>
    </citation>
    <scope>NUCLEOTIDE SEQUENCE [LARGE SCALE GENOMIC DNA]</scope>
    <source>
        <strain evidence="8">HyVt-219</strain>
    </source>
</reference>
<dbReference type="AlphaFoldDB" id="A0A7V0N024"/>
<comment type="catalytic activity">
    <reaction evidence="1">
        <text>[protein]-peptidylproline (omega=180) = [protein]-peptidylproline (omega=0)</text>
        <dbReference type="Rhea" id="RHEA:16237"/>
        <dbReference type="Rhea" id="RHEA-COMP:10747"/>
        <dbReference type="Rhea" id="RHEA-COMP:10748"/>
        <dbReference type="ChEBI" id="CHEBI:83833"/>
        <dbReference type="ChEBI" id="CHEBI:83834"/>
        <dbReference type="EC" id="5.2.1.8"/>
    </reaction>
</comment>
<dbReference type="SUPFAM" id="SSF54534">
    <property type="entry name" value="FKBP-like"/>
    <property type="match status" value="1"/>
</dbReference>